<protein>
    <submittedName>
        <fullName evidence="3">Minor tail protein</fullName>
    </submittedName>
</protein>
<keyword evidence="1" id="KW-0175">Coiled coil</keyword>
<dbReference type="EMBL" id="JN051154">
    <property type="protein sequence ID" value="AER59810.1"/>
    <property type="molecule type" value="Genomic_DNA"/>
</dbReference>
<sequence length="702" mass="75576">MTVRTYNLTLDTFTAVLPEPVIIRRGDKTGSVRIVATLKDNGTPLNLTGKKLAFIGMTANNDAIVNDTAVTITNATGGVITYDVNGALAQQAGKIETAYFSIDDGTTFNVRFVVLKSADMSAEAAKDYVSILDDLIGQFEHSLDDVKKQIAAIQGDMTDLENRVAQALKDLEAGNFYTKTESDTRFVKSDETPQNLISHTNSPMFFKGNAASNGNVGGVVRSTKKISELPSGTNVWVSFDAEITNPDNGHLAIGLEASPYVEIAGATLDHSGHYFVKGKLPLVVGIYTTITVTLDKSAALTKITNLAMYSVGKDYGYHPAAEQLYSMRATPVNLIAEGAYFDQNASNGNDTDARHGNWGMQFVDGSTGGMTTAKHNFYDGGQTNMLVVTATSEKEVLAVSSTFGVTPGRPLSWSLGLFGTSNTASVDVFIIYDNGVRNLIDKYKPSPSGIEYLSGGVRVPTGATSAYFRIDNNGKTSGDSCAIYLADIQVVRDAGVKSWTPSVSEFNRTNRANGEESWGAFANRNANDFMVDSYGLKTGYIQANATNNPAGADSMRIIQTNAPSRFGIAFGLSGNPDKGMYTRVMNGTMTPNPWYKVPFSNFHGIPNDYAGGIEISNSSVAFNNYNQPGYYAFAGICHAKNLPASFEGQGMYGGLVVWSSGGVIFQEFHWDSAHVHRIITRSYAGSPAAWGPWREYQFASIS</sequence>
<dbReference type="Proteomes" id="UP000005879">
    <property type="component" value="Segment"/>
</dbReference>
<evidence type="ECO:0000256" key="1">
    <source>
        <dbReference type="SAM" id="Coils"/>
    </source>
</evidence>
<evidence type="ECO:0000313" key="4">
    <source>
        <dbReference type="Proteomes" id="UP000005879"/>
    </source>
</evidence>
<dbReference type="InterPro" id="IPR018913">
    <property type="entry name" value="BppU_N"/>
</dbReference>
<proteinExistence type="predicted"/>
<feature type="coiled-coil region" evidence="1">
    <location>
        <begin position="143"/>
        <end position="170"/>
    </location>
</feature>
<evidence type="ECO:0000313" key="3">
    <source>
        <dbReference type="EMBL" id="AER59810.1"/>
    </source>
</evidence>
<name>G8FV34_9CAUD</name>
<evidence type="ECO:0000259" key="2">
    <source>
        <dbReference type="Pfam" id="PF10651"/>
    </source>
</evidence>
<keyword evidence="4" id="KW-1185">Reference proteome</keyword>
<dbReference type="RefSeq" id="YP_004934216.1">
    <property type="nucleotide sequence ID" value="NC_016161.1"/>
</dbReference>
<dbReference type="Gene3D" id="2.60.40.3350">
    <property type="match status" value="1"/>
</dbReference>
<dbReference type="GeneID" id="11294599"/>
<reference evidence="3 4" key="1">
    <citation type="journal article" date="2012" name="Gene">
        <title>Genome sequence of the phage clP1, which infects the beer spoilage bacterium Pediococcus damnosus.</title>
        <authorList>
            <person name="Kelly D."/>
            <person name="O'Sullivan O."/>
            <person name="Mills S."/>
            <person name="McAuliffe O."/>
            <person name="Ross R.P."/>
            <person name="Neve H."/>
            <person name="Coffey A."/>
        </authorList>
    </citation>
    <scope>NUCLEOTIDE SEQUENCE [LARGE SCALE GENOMIC DNA]</scope>
</reference>
<gene>
    <name evidence="3" type="ORF">clP1_051</name>
</gene>
<dbReference type="KEGG" id="vg:11294599"/>
<accession>G8FV34</accession>
<feature type="domain" description="BppU N-terminal" evidence="2">
    <location>
        <begin position="7"/>
        <end position="139"/>
    </location>
</feature>
<dbReference type="Pfam" id="PF10651">
    <property type="entry name" value="BppU_N"/>
    <property type="match status" value="1"/>
</dbReference>
<organism evidence="3 4">
    <name type="scientific">Pediococcus phage cIP1</name>
    <dbReference type="NCBI Taxonomy" id="2681621"/>
    <lineage>
        <taxon>Viruses</taxon>
        <taxon>Duplodnaviria</taxon>
        <taxon>Heunggongvirae</taxon>
        <taxon>Uroviricota</taxon>
        <taxon>Caudoviricetes</taxon>
        <taxon>Coetzeevirus</taxon>
        <taxon>Coetzeevirus cIP1</taxon>
    </lineage>
</organism>
<dbReference type="CDD" id="cd19958">
    <property type="entry name" value="pyocin_knob"/>
    <property type="match status" value="1"/>
</dbReference>